<dbReference type="Gene3D" id="3.40.50.1820">
    <property type="entry name" value="alpha/beta hydrolase"/>
    <property type="match status" value="1"/>
</dbReference>
<evidence type="ECO:0000313" key="2">
    <source>
        <dbReference type="EMBL" id="BBY25196.1"/>
    </source>
</evidence>
<dbReference type="EMBL" id="AP022587">
    <property type="protein sequence ID" value="BBY25196.1"/>
    <property type="molecule type" value="Genomic_DNA"/>
</dbReference>
<dbReference type="InterPro" id="IPR000073">
    <property type="entry name" value="AB_hydrolase_1"/>
</dbReference>
<dbReference type="KEGG" id="msto:MSTO_54010"/>
<accession>A0A7I7QGY9</accession>
<proteinExistence type="predicted"/>
<dbReference type="PANTHER" id="PTHR37017:SF11">
    <property type="entry name" value="ESTERASE_LIPASE_THIOESTERASE DOMAIN-CONTAINING PROTEIN"/>
    <property type="match status" value="1"/>
</dbReference>
<protein>
    <recommendedName>
        <fullName evidence="1">AB hydrolase-1 domain-containing protein</fullName>
    </recommendedName>
</protein>
<dbReference type="PANTHER" id="PTHR37017">
    <property type="entry name" value="AB HYDROLASE-1 DOMAIN-CONTAINING PROTEIN-RELATED"/>
    <property type="match status" value="1"/>
</dbReference>
<reference evidence="2 3" key="1">
    <citation type="journal article" date="2019" name="Emerg. Microbes Infect.">
        <title>Comprehensive subspecies identification of 175 nontuberculous mycobacteria species based on 7547 genomic profiles.</title>
        <authorList>
            <person name="Matsumoto Y."/>
            <person name="Kinjo T."/>
            <person name="Motooka D."/>
            <person name="Nabeya D."/>
            <person name="Jung N."/>
            <person name="Uechi K."/>
            <person name="Horii T."/>
            <person name="Iida T."/>
            <person name="Fujita J."/>
            <person name="Nakamura S."/>
        </authorList>
    </citation>
    <scope>NUCLEOTIDE SEQUENCE [LARGE SCALE GENOMIC DNA]</scope>
    <source>
        <strain evidence="2 3">JCM 17783</strain>
    </source>
</reference>
<organism evidence="2 3">
    <name type="scientific">Mycobacterium stomatepiae</name>
    <dbReference type="NCBI Taxonomy" id="470076"/>
    <lineage>
        <taxon>Bacteria</taxon>
        <taxon>Bacillati</taxon>
        <taxon>Actinomycetota</taxon>
        <taxon>Actinomycetes</taxon>
        <taxon>Mycobacteriales</taxon>
        <taxon>Mycobacteriaceae</taxon>
        <taxon>Mycobacterium</taxon>
        <taxon>Mycobacterium simiae complex</taxon>
    </lineage>
</organism>
<dbReference type="InterPro" id="IPR052897">
    <property type="entry name" value="Sec-Metab_Biosynth_Hydrolase"/>
</dbReference>
<dbReference type="InterPro" id="IPR029058">
    <property type="entry name" value="AB_hydrolase_fold"/>
</dbReference>
<feature type="domain" description="AB hydrolase-1" evidence="1">
    <location>
        <begin position="3"/>
        <end position="182"/>
    </location>
</feature>
<evidence type="ECO:0000313" key="3">
    <source>
        <dbReference type="Proteomes" id="UP000467130"/>
    </source>
</evidence>
<dbReference type="Pfam" id="PF12697">
    <property type="entry name" value="Abhydrolase_6"/>
    <property type="match status" value="1"/>
</dbReference>
<dbReference type="SUPFAM" id="SSF53474">
    <property type="entry name" value="alpha/beta-Hydrolases"/>
    <property type="match status" value="1"/>
</dbReference>
<gene>
    <name evidence="2" type="ORF">MSTO_54010</name>
</gene>
<dbReference type="Proteomes" id="UP000467130">
    <property type="component" value="Chromosome"/>
</dbReference>
<dbReference type="AlphaFoldDB" id="A0A7I7QGY9"/>
<dbReference type="GO" id="GO:0003824">
    <property type="term" value="F:catalytic activity"/>
    <property type="evidence" value="ECO:0007669"/>
    <property type="project" value="UniProtKB-ARBA"/>
</dbReference>
<name>A0A7I7QGY9_9MYCO</name>
<sequence length="201" mass="21699">MDYVAVIEKAIEAPLNNVVLVAHSAAGLAASVVARRLALRELVLVAAFLPQRGVSVNERISGGEGMFVDAWGPVFAGMPRDEFGGTTSTLDIAQEFFYRDCSVDDIRATVLPRLEVERATKLFSEPIPLPEKRLTPSRYVVCTADQALSPEWSREAAGQFCDEVVEIDAGHSPFWSKPDELSRLLIGPAAQLASEQNAAGG</sequence>
<evidence type="ECO:0000259" key="1">
    <source>
        <dbReference type="Pfam" id="PF12697"/>
    </source>
</evidence>
<keyword evidence="3" id="KW-1185">Reference proteome</keyword>